<gene>
    <name evidence="4" type="ORF">EDD36DRAFT_410450</name>
</gene>
<dbReference type="FunFam" id="3.40.50.720:FF:000084">
    <property type="entry name" value="Short-chain dehydrogenase reductase"/>
    <property type="match status" value="1"/>
</dbReference>
<organism evidence="4 5">
    <name type="scientific">Exophiala viscosa</name>
    <dbReference type="NCBI Taxonomy" id="2486360"/>
    <lineage>
        <taxon>Eukaryota</taxon>
        <taxon>Fungi</taxon>
        <taxon>Dikarya</taxon>
        <taxon>Ascomycota</taxon>
        <taxon>Pezizomycotina</taxon>
        <taxon>Eurotiomycetes</taxon>
        <taxon>Chaetothyriomycetidae</taxon>
        <taxon>Chaetothyriales</taxon>
        <taxon>Herpotrichiellaceae</taxon>
        <taxon>Exophiala</taxon>
    </lineage>
</organism>
<sequence length="275" mass="29134">MSSAEPPSTPSWVLKPDHSSTVDRIRSVAGKVAVVTGGGRGISAQIALGLAEGGAIVAIFDVLPEPVKEEFDAILQHCSKATYYRTDVTSPESLAESFKSVLQDFGKIDICVAGAGILGDAALIDIKEAELRRQIEVNQLGVFFTVQQAARQMVAQGHGGAILVIASIASYGSLRGQQASAYVMTKWAVRGLVRQAALELGQHGIRVNSLSPGYVQTGLSLPFITEEKLKEWHGKIPLGRMERPDELKTPAVFLCSDAAGYITGTDLLADGGSLC</sequence>
<proteinExistence type="inferred from homology"/>
<dbReference type="GO" id="GO:0016616">
    <property type="term" value="F:oxidoreductase activity, acting on the CH-OH group of donors, NAD or NADP as acceptor"/>
    <property type="evidence" value="ECO:0007669"/>
    <property type="project" value="TreeGrafter"/>
</dbReference>
<evidence type="ECO:0000256" key="2">
    <source>
        <dbReference type="ARBA" id="ARBA00022857"/>
    </source>
</evidence>
<keyword evidence="2" id="KW-0521">NADP</keyword>
<dbReference type="InterPro" id="IPR036291">
    <property type="entry name" value="NAD(P)-bd_dom_sf"/>
</dbReference>
<name>A0AAN6DNF3_9EURO</name>
<protein>
    <submittedName>
        <fullName evidence="4">Short-chain dehydrogenase/reductase</fullName>
    </submittedName>
</protein>
<reference evidence="4" key="1">
    <citation type="journal article" date="2022" name="bioRxiv">
        <title>Deciphering the potential niche of two novel black yeast fungi from a biological soil crust based on their genomes, phenotypes, and melanin regulation.</title>
        <authorList>
            <consortium name="DOE Joint Genome Institute"/>
            <person name="Carr E.C."/>
            <person name="Barton Q."/>
            <person name="Grambo S."/>
            <person name="Sullivan M."/>
            <person name="Renfro C.M."/>
            <person name="Kuo A."/>
            <person name="Pangilinan J."/>
            <person name="Lipzen A."/>
            <person name="Keymanesh K."/>
            <person name="Savage E."/>
            <person name="Barry K."/>
            <person name="Grigoriev I.V."/>
            <person name="Riekhof W.R."/>
            <person name="Harris S.S."/>
        </authorList>
    </citation>
    <scope>NUCLEOTIDE SEQUENCE</scope>
    <source>
        <strain evidence="4">JF 03-4F</strain>
    </source>
</reference>
<dbReference type="SUPFAM" id="SSF51735">
    <property type="entry name" value="NAD(P)-binding Rossmann-fold domains"/>
    <property type="match status" value="1"/>
</dbReference>
<comment type="caution">
    <text evidence="4">The sequence shown here is derived from an EMBL/GenBank/DDBJ whole genome shotgun (WGS) entry which is preliminary data.</text>
</comment>
<dbReference type="InterPro" id="IPR020904">
    <property type="entry name" value="Sc_DH/Rdtase_CS"/>
</dbReference>
<dbReference type="PANTHER" id="PTHR42760">
    <property type="entry name" value="SHORT-CHAIN DEHYDROGENASES/REDUCTASES FAMILY MEMBER"/>
    <property type="match status" value="1"/>
</dbReference>
<evidence type="ECO:0000256" key="3">
    <source>
        <dbReference type="ARBA" id="ARBA00023002"/>
    </source>
</evidence>
<evidence type="ECO:0000313" key="5">
    <source>
        <dbReference type="Proteomes" id="UP001203852"/>
    </source>
</evidence>
<keyword evidence="3" id="KW-0560">Oxidoreductase</keyword>
<dbReference type="AlphaFoldDB" id="A0AAN6DNF3"/>
<dbReference type="EMBL" id="MU404359">
    <property type="protein sequence ID" value="KAI1609810.1"/>
    <property type="molecule type" value="Genomic_DNA"/>
</dbReference>
<comment type="similarity">
    <text evidence="1">Belongs to the short-chain dehydrogenases/reductases (SDR) family.</text>
</comment>
<keyword evidence="5" id="KW-1185">Reference proteome</keyword>
<dbReference type="PRINTS" id="PR00081">
    <property type="entry name" value="GDHRDH"/>
</dbReference>
<dbReference type="Pfam" id="PF13561">
    <property type="entry name" value="adh_short_C2"/>
    <property type="match status" value="1"/>
</dbReference>
<dbReference type="Proteomes" id="UP001203852">
    <property type="component" value="Unassembled WGS sequence"/>
</dbReference>
<evidence type="ECO:0000313" key="4">
    <source>
        <dbReference type="EMBL" id="KAI1609810.1"/>
    </source>
</evidence>
<accession>A0AAN6DNF3</accession>
<dbReference type="PROSITE" id="PS00061">
    <property type="entry name" value="ADH_SHORT"/>
    <property type="match status" value="1"/>
</dbReference>
<evidence type="ECO:0000256" key="1">
    <source>
        <dbReference type="ARBA" id="ARBA00006484"/>
    </source>
</evidence>
<dbReference type="InterPro" id="IPR002347">
    <property type="entry name" value="SDR_fam"/>
</dbReference>
<dbReference type="PANTHER" id="PTHR42760:SF115">
    <property type="entry name" value="3-OXOACYL-[ACYL-CARRIER-PROTEIN] REDUCTASE FABG"/>
    <property type="match status" value="1"/>
</dbReference>
<dbReference type="Gene3D" id="3.40.50.720">
    <property type="entry name" value="NAD(P)-binding Rossmann-like Domain"/>
    <property type="match status" value="1"/>
</dbReference>